<keyword evidence="1" id="KW-0472">Membrane</keyword>
<name>A0A6V8H211_TALPI</name>
<keyword evidence="1" id="KW-1133">Transmembrane helix</keyword>
<evidence type="ECO:0000256" key="1">
    <source>
        <dbReference type="SAM" id="Phobius"/>
    </source>
</evidence>
<reference evidence="3" key="1">
    <citation type="journal article" date="2015" name="Genome Announc.">
        <title>Draft genome sequence of Talaromyces cellulolyticus strain Y-94, a source of lignocellulosic biomass-degrading enzymes.</title>
        <authorList>
            <person name="Fujii T."/>
            <person name="Koike H."/>
            <person name="Sawayama S."/>
            <person name="Yano S."/>
            <person name="Inoue H."/>
        </authorList>
    </citation>
    <scope>NUCLEOTIDE SEQUENCE [LARGE SCALE GENOMIC DNA]</scope>
    <source>
        <strain evidence="3">Y-94</strain>
    </source>
</reference>
<keyword evidence="3" id="KW-1185">Reference proteome</keyword>
<feature type="transmembrane region" description="Helical" evidence="1">
    <location>
        <begin position="41"/>
        <end position="63"/>
    </location>
</feature>
<gene>
    <name evidence="2" type="ORF">TCE0_017r03279</name>
</gene>
<dbReference type="AlphaFoldDB" id="A0A6V8H211"/>
<sequence length="118" mass="13474">MPVIMPTGYSQMLQAWTQEPSPQKRESDTTSHGNGQQAVNILLGVILGFAVFFVLTIMLIFYYNRRSRRIAKDPNGKISLNRLQKLEAVAPTRNLEEWWPTVQQSLGLSQGVDNHFVW</sequence>
<dbReference type="EMBL" id="DF933813">
    <property type="protein sequence ID" value="GAM35164.1"/>
    <property type="molecule type" value="Genomic_DNA"/>
</dbReference>
<proteinExistence type="predicted"/>
<keyword evidence="1" id="KW-0812">Transmembrane</keyword>
<evidence type="ECO:0000313" key="3">
    <source>
        <dbReference type="Proteomes" id="UP000053095"/>
    </source>
</evidence>
<comment type="caution">
    <text evidence="2">The sequence shown here is derived from an EMBL/GenBank/DDBJ whole genome shotgun (WGS) entry which is preliminary data.</text>
</comment>
<evidence type="ECO:0000313" key="2">
    <source>
        <dbReference type="EMBL" id="GAM35164.1"/>
    </source>
</evidence>
<protein>
    <submittedName>
        <fullName evidence="2">Uncharacterized protein</fullName>
    </submittedName>
</protein>
<dbReference type="Proteomes" id="UP000053095">
    <property type="component" value="Unassembled WGS sequence"/>
</dbReference>
<accession>A0A6V8H211</accession>
<organism evidence="2 3">
    <name type="scientific">Talaromyces pinophilus</name>
    <name type="common">Penicillium pinophilum</name>
    <dbReference type="NCBI Taxonomy" id="128442"/>
    <lineage>
        <taxon>Eukaryota</taxon>
        <taxon>Fungi</taxon>
        <taxon>Dikarya</taxon>
        <taxon>Ascomycota</taxon>
        <taxon>Pezizomycotina</taxon>
        <taxon>Eurotiomycetes</taxon>
        <taxon>Eurotiomycetidae</taxon>
        <taxon>Eurotiales</taxon>
        <taxon>Trichocomaceae</taxon>
        <taxon>Talaromyces</taxon>
        <taxon>Talaromyces sect. Talaromyces</taxon>
    </lineage>
</organism>